<evidence type="ECO:0000259" key="4">
    <source>
        <dbReference type="SMART" id="SM00893"/>
    </source>
</evidence>
<reference evidence="5 6" key="1">
    <citation type="submission" date="2019-03" db="EMBL/GenBank/DDBJ databases">
        <title>Complete Genome Sequence of Paraburkholderia dipogonis ICMP 19430T, a Nitrogen-fixing Symbiont of the South African Invasive Legume Dipogon lignosus in New Zealand.</title>
        <authorList>
            <person name="De Meyer S.E."/>
        </authorList>
    </citation>
    <scope>NUCLEOTIDE SEQUENCE [LARGE SCALE GENOMIC DNA]</scope>
    <source>
        <strain evidence="5 6">ICMP 19430</strain>
    </source>
</reference>
<proteinExistence type="inferred from homology"/>
<dbReference type="GO" id="GO:0009055">
    <property type="term" value="F:electron transfer activity"/>
    <property type="evidence" value="ECO:0007669"/>
    <property type="project" value="InterPro"/>
</dbReference>
<dbReference type="Gene3D" id="3.40.50.620">
    <property type="entry name" value="HUPs"/>
    <property type="match status" value="1"/>
</dbReference>
<name>A0A4Y8ML59_9BURK</name>
<dbReference type="RefSeq" id="WP_134465733.1">
    <property type="nucleotide sequence ID" value="NZ_JBHMFL010000109.1"/>
</dbReference>
<keyword evidence="3" id="KW-0249">Electron transport</keyword>
<dbReference type="InterPro" id="IPR012255">
    <property type="entry name" value="ETF_b"/>
</dbReference>
<comment type="caution">
    <text evidence="5">The sequence shown here is derived from an EMBL/GenBank/DDBJ whole genome shotgun (WGS) entry which is preliminary data.</text>
</comment>
<dbReference type="SMART" id="SM00893">
    <property type="entry name" value="ETF"/>
    <property type="match status" value="1"/>
</dbReference>
<accession>A0A4Y8ML59</accession>
<dbReference type="EMBL" id="SNVI01000004">
    <property type="protein sequence ID" value="TFE38083.1"/>
    <property type="molecule type" value="Genomic_DNA"/>
</dbReference>
<dbReference type="PANTHER" id="PTHR21294">
    <property type="entry name" value="ELECTRON TRANSFER FLAVOPROTEIN BETA-SUBUNIT"/>
    <property type="match status" value="1"/>
</dbReference>
<evidence type="ECO:0000256" key="3">
    <source>
        <dbReference type="ARBA" id="ARBA00022982"/>
    </source>
</evidence>
<dbReference type="Pfam" id="PF01012">
    <property type="entry name" value="ETF"/>
    <property type="match status" value="1"/>
</dbReference>
<keyword evidence="2" id="KW-0813">Transport</keyword>
<comment type="similarity">
    <text evidence="1">Belongs to the ETF beta-subunit/FixA family.</text>
</comment>
<organism evidence="5 6">
    <name type="scientific">Paraburkholderia dipogonis</name>
    <dbReference type="NCBI Taxonomy" id="1211383"/>
    <lineage>
        <taxon>Bacteria</taxon>
        <taxon>Pseudomonadati</taxon>
        <taxon>Pseudomonadota</taxon>
        <taxon>Betaproteobacteria</taxon>
        <taxon>Burkholderiales</taxon>
        <taxon>Burkholderiaceae</taxon>
        <taxon>Paraburkholderia</taxon>
    </lineage>
</organism>
<dbReference type="InterPro" id="IPR014730">
    <property type="entry name" value="ETF_a/b_N"/>
</dbReference>
<evidence type="ECO:0000313" key="6">
    <source>
        <dbReference type="Proteomes" id="UP000297385"/>
    </source>
</evidence>
<dbReference type="Proteomes" id="UP000297385">
    <property type="component" value="Unassembled WGS sequence"/>
</dbReference>
<protein>
    <submittedName>
        <fullName evidence="5">Electron transfer flavoprotein subunit beta/FixA family protein</fullName>
    </submittedName>
</protein>
<dbReference type="PIRSF" id="PIRSF000090">
    <property type="entry name" value="Beta-ETF"/>
    <property type="match status" value="1"/>
</dbReference>
<sequence length="262" mass="28064">MKIATFVKHVPVSAVTPKISASRDRIEDENLAHEVNETDLYAIEEAVHQRTQHQGSAIAITIGVPRAKEALHVAYARGVDQAIHVVDDTHRGGNSVVSAAAAAAVVKDLNCDAIFTGIQADDDLLGGFGIALAESLGLPVVTAVTGITFDPANKRATVIRELGAGFKEELEVDLPCVFTIQFGIRPVRYLPVMAVVKARTKKIDALSLDSLNLAVDAESAKRKLRVLEFARPESRGKCEMIEGEAADAVKQLVEALVQRGVI</sequence>
<feature type="domain" description="Electron transfer flavoprotein alpha/beta-subunit N-terminal" evidence="4">
    <location>
        <begin position="23"/>
        <end position="215"/>
    </location>
</feature>
<dbReference type="PANTHER" id="PTHR21294:SF8">
    <property type="entry name" value="ELECTRON TRANSFER FLAVOPROTEIN SUBUNIT BETA"/>
    <property type="match status" value="1"/>
</dbReference>
<dbReference type="InterPro" id="IPR014729">
    <property type="entry name" value="Rossmann-like_a/b/a_fold"/>
</dbReference>
<evidence type="ECO:0000256" key="1">
    <source>
        <dbReference type="ARBA" id="ARBA00007557"/>
    </source>
</evidence>
<dbReference type="AlphaFoldDB" id="A0A4Y8ML59"/>
<gene>
    <name evidence="5" type="ORF">E2553_37420</name>
</gene>
<evidence type="ECO:0000313" key="5">
    <source>
        <dbReference type="EMBL" id="TFE38083.1"/>
    </source>
</evidence>
<evidence type="ECO:0000256" key="2">
    <source>
        <dbReference type="ARBA" id="ARBA00022448"/>
    </source>
</evidence>
<dbReference type="GeneID" id="97310129"/>
<dbReference type="SUPFAM" id="SSF52402">
    <property type="entry name" value="Adenine nucleotide alpha hydrolases-like"/>
    <property type="match status" value="1"/>
</dbReference>